<evidence type="ECO:0000259" key="4">
    <source>
        <dbReference type="PROSITE" id="PS50995"/>
    </source>
</evidence>
<keyword evidence="2" id="KW-0238">DNA-binding</keyword>
<evidence type="ECO:0000313" key="6">
    <source>
        <dbReference type="Proteomes" id="UP001515100"/>
    </source>
</evidence>
<dbReference type="SUPFAM" id="SSF46785">
    <property type="entry name" value="Winged helix' DNA-binding domain"/>
    <property type="match status" value="1"/>
</dbReference>
<dbReference type="GO" id="GO:0003700">
    <property type="term" value="F:DNA-binding transcription factor activity"/>
    <property type="evidence" value="ECO:0007669"/>
    <property type="project" value="InterPro"/>
</dbReference>
<dbReference type="Gene3D" id="1.10.10.10">
    <property type="entry name" value="Winged helix-like DNA-binding domain superfamily/Winged helix DNA-binding domain"/>
    <property type="match status" value="1"/>
</dbReference>
<keyword evidence="1" id="KW-0805">Transcription regulation</keyword>
<dbReference type="Pfam" id="PF01047">
    <property type="entry name" value="MarR"/>
    <property type="match status" value="1"/>
</dbReference>
<keyword evidence="6" id="KW-1185">Reference proteome</keyword>
<dbReference type="RefSeq" id="WP_129183754.1">
    <property type="nucleotide sequence ID" value="NZ_JAGIOG010000001.1"/>
</dbReference>
<evidence type="ECO:0000313" key="5">
    <source>
        <dbReference type="EMBL" id="KAA1376073.1"/>
    </source>
</evidence>
<dbReference type="InterPro" id="IPR036388">
    <property type="entry name" value="WH-like_DNA-bd_sf"/>
</dbReference>
<evidence type="ECO:0000256" key="3">
    <source>
        <dbReference type="ARBA" id="ARBA00023163"/>
    </source>
</evidence>
<dbReference type="EMBL" id="SDPP02000003">
    <property type="protein sequence ID" value="KAA1376073.1"/>
    <property type="molecule type" value="Genomic_DNA"/>
</dbReference>
<sequence length="140" mass="14989">MLQPHLTELAPVLREFALSLVRDAPQDSLSRTAAAILSVLERSGPQRVTALATHESISQPAMTGLAQRMESAGLVSRQPDPVDGRAMLIDITPAGSRELAARRRGHEDAITARLALLSPYDRAMLAAATPALVHLTESHV</sequence>
<dbReference type="GO" id="GO:0003677">
    <property type="term" value="F:DNA binding"/>
    <property type="evidence" value="ECO:0007669"/>
    <property type="project" value="UniProtKB-KW"/>
</dbReference>
<comment type="caution">
    <text evidence="5">The sequence shown here is derived from an EMBL/GenBank/DDBJ whole genome shotgun (WGS) entry which is preliminary data.</text>
</comment>
<keyword evidence="3" id="KW-0804">Transcription</keyword>
<dbReference type="PROSITE" id="PS01117">
    <property type="entry name" value="HTH_MARR_1"/>
    <property type="match status" value="1"/>
</dbReference>
<dbReference type="InterPro" id="IPR036390">
    <property type="entry name" value="WH_DNA-bd_sf"/>
</dbReference>
<protein>
    <submittedName>
        <fullName evidence="5">MarR family transcriptional regulator</fullName>
    </submittedName>
</protein>
<dbReference type="InterPro" id="IPR023187">
    <property type="entry name" value="Tscrpt_reg_MarR-type_CS"/>
</dbReference>
<proteinExistence type="predicted"/>
<dbReference type="PANTHER" id="PTHR39515:SF2">
    <property type="entry name" value="HTH-TYPE TRANSCRIPTIONAL REGULATOR RV0880"/>
    <property type="match status" value="1"/>
</dbReference>
<reference evidence="5" key="1">
    <citation type="submission" date="2019-09" db="EMBL/GenBank/DDBJ databases">
        <authorList>
            <person name="Li J."/>
        </authorList>
    </citation>
    <scope>NUCLEOTIDE SEQUENCE [LARGE SCALE GENOMIC DNA]</scope>
    <source>
        <strain evidence="5">NRBC 14897</strain>
    </source>
</reference>
<dbReference type="PANTHER" id="PTHR39515">
    <property type="entry name" value="CONSERVED PROTEIN"/>
    <property type="match status" value="1"/>
</dbReference>
<dbReference type="SMART" id="SM00347">
    <property type="entry name" value="HTH_MARR"/>
    <property type="match status" value="1"/>
</dbReference>
<evidence type="ECO:0000256" key="1">
    <source>
        <dbReference type="ARBA" id="ARBA00023015"/>
    </source>
</evidence>
<dbReference type="InterPro" id="IPR000835">
    <property type="entry name" value="HTH_MarR-typ"/>
</dbReference>
<dbReference type="Proteomes" id="UP001515100">
    <property type="component" value="Unassembled WGS sequence"/>
</dbReference>
<feature type="domain" description="HTH marR-type" evidence="4">
    <location>
        <begin position="1"/>
        <end position="134"/>
    </location>
</feature>
<dbReference type="OrthoDB" id="8966183at2"/>
<dbReference type="InterPro" id="IPR052526">
    <property type="entry name" value="HTH-type_Bedaq_tolerance"/>
</dbReference>
<accession>A0A641AL21</accession>
<dbReference type="AlphaFoldDB" id="A0A641AL21"/>
<evidence type="ECO:0000256" key="2">
    <source>
        <dbReference type="ARBA" id="ARBA00023125"/>
    </source>
</evidence>
<organism evidence="5 6">
    <name type="scientific">Aeromicrobium fastidiosum</name>
    <dbReference type="NCBI Taxonomy" id="52699"/>
    <lineage>
        <taxon>Bacteria</taxon>
        <taxon>Bacillati</taxon>
        <taxon>Actinomycetota</taxon>
        <taxon>Actinomycetes</taxon>
        <taxon>Propionibacteriales</taxon>
        <taxon>Nocardioidaceae</taxon>
        <taxon>Aeromicrobium</taxon>
    </lineage>
</organism>
<dbReference type="PROSITE" id="PS50995">
    <property type="entry name" value="HTH_MARR_2"/>
    <property type="match status" value="1"/>
</dbReference>
<gene>
    <name evidence="5" type="ORF">ESP62_011505</name>
</gene>
<name>A0A641AL21_9ACTN</name>